<protein>
    <submittedName>
        <fullName evidence="1">Uncharacterized protein</fullName>
    </submittedName>
</protein>
<organism evidence="1">
    <name type="scientific">Anguilla anguilla</name>
    <name type="common">European freshwater eel</name>
    <name type="synonym">Muraena anguilla</name>
    <dbReference type="NCBI Taxonomy" id="7936"/>
    <lineage>
        <taxon>Eukaryota</taxon>
        <taxon>Metazoa</taxon>
        <taxon>Chordata</taxon>
        <taxon>Craniata</taxon>
        <taxon>Vertebrata</taxon>
        <taxon>Euteleostomi</taxon>
        <taxon>Actinopterygii</taxon>
        <taxon>Neopterygii</taxon>
        <taxon>Teleostei</taxon>
        <taxon>Anguilliformes</taxon>
        <taxon>Anguillidae</taxon>
        <taxon>Anguilla</taxon>
    </lineage>
</organism>
<sequence length="41" mass="4607">MRAGHVAPRVWDGCVVWAPGPEHSVYTRAVCPSRQCLCYFT</sequence>
<name>A0A0E9XDT1_ANGAN</name>
<proteinExistence type="predicted"/>
<reference evidence="1" key="2">
    <citation type="journal article" date="2015" name="Fish Shellfish Immunol.">
        <title>Early steps in the European eel (Anguilla anguilla)-Vibrio vulnificus interaction in the gills: Role of the RtxA13 toxin.</title>
        <authorList>
            <person name="Callol A."/>
            <person name="Pajuelo D."/>
            <person name="Ebbesson L."/>
            <person name="Teles M."/>
            <person name="MacKenzie S."/>
            <person name="Amaro C."/>
        </authorList>
    </citation>
    <scope>NUCLEOTIDE SEQUENCE</scope>
</reference>
<dbReference type="AlphaFoldDB" id="A0A0E9XDT1"/>
<dbReference type="EMBL" id="GBXM01008739">
    <property type="protein sequence ID" value="JAH99838.1"/>
    <property type="molecule type" value="Transcribed_RNA"/>
</dbReference>
<accession>A0A0E9XDT1</accession>
<reference evidence="1" key="1">
    <citation type="submission" date="2014-11" db="EMBL/GenBank/DDBJ databases">
        <authorList>
            <person name="Amaro Gonzalez C."/>
        </authorList>
    </citation>
    <scope>NUCLEOTIDE SEQUENCE</scope>
</reference>
<evidence type="ECO:0000313" key="1">
    <source>
        <dbReference type="EMBL" id="JAH99838.1"/>
    </source>
</evidence>